<gene>
    <name evidence="1" type="ORF">HNR55_002680</name>
</gene>
<accession>A0A841QIC6</accession>
<organism evidence="1 2">
    <name type="scientific">Acetobacter lovaniensis</name>
    <dbReference type="NCBI Taxonomy" id="104100"/>
    <lineage>
        <taxon>Bacteria</taxon>
        <taxon>Pseudomonadati</taxon>
        <taxon>Pseudomonadota</taxon>
        <taxon>Alphaproteobacteria</taxon>
        <taxon>Acetobacterales</taxon>
        <taxon>Acetobacteraceae</taxon>
        <taxon>Acetobacter</taxon>
    </lineage>
</organism>
<reference evidence="1 2" key="1">
    <citation type="submission" date="2020-08" db="EMBL/GenBank/DDBJ databases">
        <title>Genomic Encyclopedia of Type Strains, Phase IV (KMG-IV): sequencing the most valuable type-strain genomes for metagenomic binning, comparative biology and taxonomic classification.</title>
        <authorList>
            <person name="Goeker M."/>
        </authorList>
    </citation>
    <scope>NUCLEOTIDE SEQUENCE [LARGE SCALE GENOMIC DNA]</scope>
    <source>
        <strain evidence="1 2">DSM 4491</strain>
    </source>
</reference>
<protein>
    <submittedName>
        <fullName evidence="1">Uncharacterized protein</fullName>
    </submittedName>
</protein>
<sequence length="261" mass="28477">MTSIKNIELKPDEFALYFAGNQGVDLDALANFLKRVSSVARRHGGELVIVGLHEGSLVVKLRAIARSKIAQNAIKEFSDKPIDGSVKVTGLIAAIAGAIIWLMSPTKDVTPIAKAGAEIIDKHQITEISVVTNEKITVVMNEAIAKKIKKKHEIRAVGRASEKRQIAKIVKNQYNLPEIEIMVKDAHQSNLTGEVAIVGDAFHFQPDGYHYWVPIYMRPSSSVQLHPGERYRIGGQIKTLNGQPDQIIAASADLITGGSTK</sequence>
<keyword evidence="2" id="KW-1185">Reference proteome</keyword>
<evidence type="ECO:0000313" key="2">
    <source>
        <dbReference type="Proteomes" id="UP000578000"/>
    </source>
</evidence>
<dbReference type="EMBL" id="JACHIE010000014">
    <property type="protein sequence ID" value="MBB6458075.1"/>
    <property type="molecule type" value="Genomic_DNA"/>
</dbReference>
<comment type="caution">
    <text evidence="1">The sequence shown here is derived from an EMBL/GenBank/DDBJ whole genome shotgun (WGS) entry which is preliminary data.</text>
</comment>
<proteinExistence type="predicted"/>
<name>A0A841QIC6_9PROT</name>
<evidence type="ECO:0000313" key="1">
    <source>
        <dbReference type="EMBL" id="MBB6458075.1"/>
    </source>
</evidence>
<dbReference type="AlphaFoldDB" id="A0A841QIC6"/>
<dbReference type="RefSeq" id="WP_166116154.1">
    <property type="nucleotide sequence ID" value="NZ_BAABDB010000043.1"/>
</dbReference>
<dbReference type="Proteomes" id="UP000578000">
    <property type="component" value="Unassembled WGS sequence"/>
</dbReference>